<reference evidence="2" key="1">
    <citation type="journal article" date="2016" name="Mol. Biol. Evol.">
        <title>The Evolution of Silicon Transport in Eukaryotes.</title>
        <authorList>
            <person name="Marron A.O."/>
            <person name="Ratcliffe S."/>
            <person name="Wheeler G.L."/>
            <person name="Goldstein R.E."/>
            <person name="King N."/>
            <person name="Not F."/>
            <person name="de Vargas C."/>
            <person name="Richter D.J."/>
        </authorList>
    </citation>
    <scope>NUCLEOTIDE SEQUENCE</scope>
</reference>
<evidence type="ECO:0000256" key="1">
    <source>
        <dbReference type="SAM" id="Phobius"/>
    </source>
</evidence>
<dbReference type="EMBL" id="KU821748">
    <property type="protein sequence ID" value="AOW69275.1"/>
    <property type="molecule type" value="mRNA"/>
</dbReference>
<feature type="transmembrane region" description="Helical" evidence="1">
    <location>
        <begin position="278"/>
        <end position="301"/>
    </location>
</feature>
<dbReference type="AlphaFoldDB" id="A0A1D8RAF8"/>
<feature type="transmembrane region" description="Helical" evidence="1">
    <location>
        <begin position="344"/>
        <end position="363"/>
    </location>
</feature>
<sequence length="477" mass="54396">MDIDSPAYGKENSLKLDIPLKQPKDYFSKDNILTYIKYILSSALTLTYVIYILWGIFDGQAVLPVHPVVNFIIFCFCMTLVAYLEGLQVAILAVEKYSPDNMQDTHPRAYKLIKSVREGNNVERFLVGRQFFTIFVMTLIAQVTSFPEISNLGINPIVWFIFVQTGLPAALVVTTIGSLQPQLLAARDPWKFLDLYGCNAVLNLCYGMELTGICTHFAWMLVIILRHTLFITEEKPRTHNPEMSPAYYALEGLKFTVSFVVLMTYCSYIMWGIWTGQAILPVPFIVVFIIYCCCICFLSYLEGSQVAILVAEEYDLKKYEQSHPRAYALMVRAKTEKNVRRYLIGRQFLVIFVVFLINQCTIFPEISQLGIDDAAWFIFIQLGLPTALNVLCFAQLPAQLLGNQDPMMYMNRYGPRATMEFCIYAEMTGIAHFSWVVSSFSKMTWFRISRECAASPIKDPVIYKSNSSVMSTDNTHV</sequence>
<protein>
    <submittedName>
        <fullName evidence="2">Silicon transporter</fullName>
    </submittedName>
</protein>
<feature type="transmembrane region" description="Helical" evidence="1">
    <location>
        <begin position="157"/>
        <end position="179"/>
    </location>
</feature>
<evidence type="ECO:0000313" key="2">
    <source>
        <dbReference type="EMBL" id="AOW69275.1"/>
    </source>
</evidence>
<gene>
    <name evidence="2" type="primary">SIT</name>
</gene>
<dbReference type="InterPro" id="IPR004693">
    <property type="entry name" value="Silicon_transpt"/>
</dbReference>
<feature type="transmembrane region" description="Helical" evidence="1">
    <location>
        <begin position="126"/>
        <end position="145"/>
    </location>
</feature>
<feature type="transmembrane region" description="Helical" evidence="1">
    <location>
        <begin position="375"/>
        <end position="398"/>
    </location>
</feature>
<proteinExistence type="evidence at transcript level"/>
<organism evidence="2">
    <name type="scientific">Ochromonas triangulata</name>
    <dbReference type="NCBI Taxonomy" id="1964564"/>
    <lineage>
        <taxon>Eukaryota</taxon>
        <taxon>Sar</taxon>
        <taxon>Stramenopiles</taxon>
        <taxon>Ochrophyta</taxon>
        <taxon>Chrysophyceae</taxon>
        <taxon>Chromulinales</taxon>
        <taxon>Chromulinaceae</taxon>
        <taxon>Ochromonas</taxon>
    </lineage>
</organism>
<feature type="transmembrane region" description="Helical" evidence="1">
    <location>
        <begin position="38"/>
        <end position="57"/>
    </location>
</feature>
<dbReference type="GO" id="GO:0015708">
    <property type="term" value="P:silicic acid import across plasma membrane"/>
    <property type="evidence" value="ECO:0007669"/>
    <property type="project" value="InterPro"/>
</dbReference>
<keyword evidence="1" id="KW-0472">Membrane</keyword>
<feature type="transmembrane region" description="Helical" evidence="1">
    <location>
        <begin position="245"/>
        <end position="266"/>
    </location>
</feature>
<accession>A0A1D8RAF8</accession>
<feature type="transmembrane region" description="Helical" evidence="1">
    <location>
        <begin position="418"/>
        <end position="440"/>
    </location>
</feature>
<keyword evidence="1" id="KW-1133">Transmembrane helix</keyword>
<feature type="transmembrane region" description="Helical" evidence="1">
    <location>
        <begin position="69"/>
        <end position="94"/>
    </location>
</feature>
<keyword evidence="1" id="KW-0812">Transmembrane</keyword>
<dbReference type="Pfam" id="PF03842">
    <property type="entry name" value="Silic_transp"/>
    <property type="match status" value="2"/>
</dbReference>
<name>A0A1D8RAF8_9STRA</name>